<dbReference type="OrthoDB" id="6381420at2759"/>
<keyword evidence="3 11" id="KW-0328">Glycosyltransferase</keyword>
<comment type="caution">
    <text evidence="12">The sequence shown here is derived from an EMBL/GenBank/DDBJ whole genome shotgun (WGS) entry which is preliminary data.</text>
</comment>
<dbReference type="AlphaFoldDB" id="A0A8S3YDY5"/>
<keyword evidence="4" id="KW-0808">Transferase</keyword>
<evidence type="ECO:0000256" key="2">
    <source>
        <dbReference type="ARBA" id="ARBA00008661"/>
    </source>
</evidence>
<comment type="subcellular location">
    <subcellularLocation>
        <location evidence="1 11">Golgi apparatus membrane</location>
        <topology evidence="1 11">Single-pass type II membrane protein</topology>
    </subcellularLocation>
</comment>
<dbReference type="Proteomes" id="UP000678393">
    <property type="component" value="Unassembled WGS sequence"/>
</dbReference>
<keyword evidence="8 11" id="KW-0333">Golgi apparatus</keyword>
<protein>
    <recommendedName>
        <fullName evidence="11">Hexosyltransferase</fullName>
        <ecNumber evidence="11">2.4.1.-</ecNumber>
    </recommendedName>
</protein>
<keyword evidence="7" id="KW-1133">Transmembrane helix</keyword>
<keyword evidence="13" id="KW-1185">Reference proteome</keyword>
<keyword evidence="6" id="KW-0735">Signal-anchor</keyword>
<accession>A0A8S3YDY5</accession>
<reference evidence="12" key="1">
    <citation type="submission" date="2021-04" db="EMBL/GenBank/DDBJ databases">
        <authorList>
            <consortium name="Molecular Ecology Group"/>
        </authorList>
    </citation>
    <scope>NUCLEOTIDE SEQUENCE</scope>
</reference>
<comment type="similarity">
    <text evidence="2 11">Belongs to the glycosyltransferase 31 family.</text>
</comment>
<evidence type="ECO:0000256" key="7">
    <source>
        <dbReference type="ARBA" id="ARBA00022989"/>
    </source>
</evidence>
<keyword evidence="5" id="KW-0812">Transmembrane</keyword>
<dbReference type="GO" id="GO:0006493">
    <property type="term" value="P:protein O-linked glycosylation"/>
    <property type="evidence" value="ECO:0007669"/>
    <property type="project" value="TreeGrafter"/>
</dbReference>
<dbReference type="Gene3D" id="3.90.550.50">
    <property type="match status" value="1"/>
</dbReference>
<dbReference type="GO" id="GO:0016758">
    <property type="term" value="F:hexosyltransferase activity"/>
    <property type="evidence" value="ECO:0007669"/>
    <property type="project" value="InterPro"/>
</dbReference>
<dbReference type="GO" id="GO:0000139">
    <property type="term" value="C:Golgi membrane"/>
    <property type="evidence" value="ECO:0007669"/>
    <property type="project" value="UniProtKB-SubCell"/>
</dbReference>
<evidence type="ECO:0000256" key="10">
    <source>
        <dbReference type="ARBA" id="ARBA00023180"/>
    </source>
</evidence>
<evidence type="ECO:0000256" key="3">
    <source>
        <dbReference type="ARBA" id="ARBA00022676"/>
    </source>
</evidence>
<dbReference type="EC" id="2.4.1.-" evidence="11"/>
<evidence type="ECO:0000256" key="1">
    <source>
        <dbReference type="ARBA" id="ARBA00004323"/>
    </source>
</evidence>
<sequence>MASCSSATVSAKLLAVISLFVLLTVALQVKYTYFFGFYTILSAFGSNYSAQTNSSRGQNLNDGLYNKTNSTRAQIFDHNLQTETNSTRGNIFEHSLQNRTNGTTLFSPKLVSEHPFLLEEVINPHNFEYVIRPAVKCSGRDIELVIGVPITRDNHAGRSVIRRTWGSYANDTNNKAVLLFFVGSENNKTGTGNPSATESRLQEEASTFGDIVQENYIDSYRNLSLKSMSILKWVNKFCLNTKYILKVDDDMYVNIPFLMELLQEFVTKSSTPDAFIIGCLIPNSGPIRHKISKWYTSEALYKQDKYPNFVSGTAYAMTLKAAVLSYEASLRVPLFWLEDVFITGLCARKANIPVYKSKFFSNGKLAPSGCTFRSMATGHGYNVAEITKIHSELFDPHLKC</sequence>
<evidence type="ECO:0000256" key="6">
    <source>
        <dbReference type="ARBA" id="ARBA00022968"/>
    </source>
</evidence>
<evidence type="ECO:0000256" key="9">
    <source>
        <dbReference type="ARBA" id="ARBA00023136"/>
    </source>
</evidence>
<dbReference type="FunFam" id="3.90.550.50:FF:000001">
    <property type="entry name" value="Hexosyltransferase"/>
    <property type="match status" value="1"/>
</dbReference>
<evidence type="ECO:0000256" key="5">
    <source>
        <dbReference type="ARBA" id="ARBA00022692"/>
    </source>
</evidence>
<proteinExistence type="inferred from homology"/>
<gene>
    <name evidence="12" type="ORF">CUNI_LOCUS292</name>
</gene>
<evidence type="ECO:0000256" key="11">
    <source>
        <dbReference type="RuleBase" id="RU363063"/>
    </source>
</evidence>
<organism evidence="12 13">
    <name type="scientific">Candidula unifasciata</name>
    <dbReference type="NCBI Taxonomy" id="100452"/>
    <lineage>
        <taxon>Eukaryota</taxon>
        <taxon>Metazoa</taxon>
        <taxon>Spiralia</taxon>
        <taxon>Lophotrochozoa</taxon>
        <taxon>Mollusca</taxon>
        <taxon>Gastropoda</taxon>
        <taxon>Heterobranchia</taxon>
        <taxon>Euthyneura</taxon>
        <taxon>Panpulmonata</taxon>
        <taxon>Eupulmonata</taxon>
        <taxon>Stylommatophora</taxon>
        <taxon>Helicina</taxon>
        <taxon>Helicoidea</taxon>
        <taxon>Geomitridae</taxon>
        <taxon>Candidula</taxon>
    </lineage>
</organism>
<evidence type="ECO:0000256" key="8">
    <source>
        <dbReference type="ARBA" id="ARBA00023034"/>
    </source>
</evidence>
<dbReference type="Pfam" id="PF01762">
    <property type="entry name" value="Galactosyl_T"/>
    <property type="match status" value="1"/>
</dbReference>
<dbReference type="InterPro" id="IPR002659">
    <property type="entry name" value="Glyco_trans_31"/>
</dbReference>
<keyword evidence="10" id="KW-0325">Glycoprotein</keyword>
<dbReference type="EMBL" id="CAJHNH020000031">
    <property type="protein sequence ID" value="CAG5114734.1"/>
    <property type="molecule type" value="Genomic_DNA"/>
</dbReference>
<evidence type="ECO:0000313" key="13">
    <source>
        <dbReference type="Proteomes" id="UP000678393"/>
    </source>
</evidence>
<evidence type="ECO:0000256" key="4">
    <source>
        <dbReference type="ARBA" id="ARBA00022679"/>
    </source>
</evidence>
<evidence type="ECO:0000313" key="12">
    <source>
        <dbReference type="EMBL" id="CAG5114734.1"/>
    </source>
</evidence>
<keyword evidence="9" id="KW-0472">Membrane</keyword>
<dbReference type="PANTHER" id="PTHR11214">
    <property type="entry name" value="BETA-1,3-N-ACETYLGLUCOSAMINYLTRANSFERASE"/>
    <property type="match status" value="1"/>
</dbReference>
<name>A0A8S3YDY5_9EUPU</name>
<dbReference type="PANTHER" id="PTHR11214:SF314">
    <property type="entry name" value="HEXOSYLTRANSFERASE"/>
    <property type="match status" value="1"/>
</dbReference>